<dbReference type="Proteomes" id="UP000188532">
    <property type="component" value="Unassembled WGS sequence"/>
</dbReference>
<organism evidence="1 2">
    <name type="scientific">Mycobacterium kansasii</name>
    <dbReference type="NCBI Taxonomy" id="1768"/>
    <lineage>
        <taxon>Bacteria</taxon>
        <taxon>Bacillati</taxon>
        <taxon>Actinomycetota</taxon>
        <taxon>Actinomycetes</taxon>
        <taxon>Mycobacteriales</taxon>
        <taxon>Mycobacteriaceae</taxon>
        <taxon>Mycobacterium</taxon>
    </lineage>
</organism>
<accession>A0A1V3W8T9</accession>
<gene>
    <name evidence="1" type="ORF">BZL29_8573</name>
</gene>
<dbReference type="EMBL" id="MVBN01000021">
    <property type="protein sequence ID" value="OOK63292.1"/>
    <property type="molecule type" value="Genomic_DNA"/>
</dbReference>
<sequence length="37" mass="4206">MFDGRVSSHIRACLFGQFGRNPPVTRVVVVVFWRCPA</sequence>
<proteinExistence type="predicted"/>
<dbReference type="AlphaFoldDB" id="A0A1V3W8T9"/>
<comment type="caution">
    <text evidence="1">The sequence shown here is derived from an EMBL/GenBank/DDBJ whole genome shotgun (WGS) entry which is preliminary data.</text>
</comment>
<name>A0A1V3W8T9_MYCKA</name>
<evidence type="ECO:0000313" key="1">
    <source>
        <dbReference type="EMBL" id="OOK63292.1"/>
    </source>
</evidence>
<evidence type="ECO:0000313" key="2">
    <source>
        <dbReference type="Proteomes" id="UP000188532"/>
    </source>
</evidence>
<protein>
    <submittedName>
        <fullName evidence="1">Uncharacterized protein</fullName>
    </submittedName>
</protein>
<reference evidence="1 2" key="1">
    <citation type="submission" date="2017-02" db="EMBL/GenBank/DDBJ databases">
        <title>Complete genome sequences of Mycobacterium kansasii strains isolated from rhesus macaques.</title>
        <authorList>
            <person name="Panda A."/>
            <person name="Nagaraj S."/>
            <person name="Zhao X."/>
            <person name="Tettelin H."/>
            <person name="Detolla L.J."/>
        </authorList>
    </citation>
    <scope>NUCLEOTIDE SEQUENCE [LARGE SCALE GENOMIC DNA]</scope>
    <source>
        <strain evidence="1 2">11-3469</strain>
    </source>
</reference>